<dbReference type="Gene3D" id="1.25.10.10">
    <property type="entry name" value="Leucine-rich Repeat Variant"/>
    <property type="match status" value="1"/>
</dbReference>
<dbReference type="SUPFAM" id="SSF48371">
    <property type="entry name" value="ARM repeat"/>
    <property type="match status" value="1"/>
</dbReference>
<dbReference type="InterPro" id="IPR011959">
    <property type="entry name" value="CHP02270"/>
</dbReference>
<proteinExistence type="predicted"/>
<evidence type="ECO:0000313" key="2">
    <source>
        <dbReference type="EMBL" id="MEJ8857878.1"/>
    </source>
</evidence>
<gene>
    <name evidence="2" type="ORF">WKW79_25135</name>
</gene>
<evidence type="ECO:0000313" key="3">
    <source>
        <dbReference type="Proteomes" id="UP001367030"/>
    </source>
</evidence>
<sequence>MRPGDLAFAPQLALTGFGLVSALGDDAHGAAASLECGISEMHVLRIPDRGGNELVGCPAIDVDPRHGHVRRLWDFAFRAAKEALDQAHLDPALGPLECHIFWTQPSRDREGYRLEPQGPYFVEFLRQLSLPSAHVICHEVFAGPAGAMAALAMAGQVLSRRERAICLVGGADTLIQLRVLRWLQRCDRLKTELQVDGLIPGEAAAFLVVESPPGAVQRGAPTLCHIERHSFQGTEPQDAPPDHSRAVALSKALRAVLPPGPSGYDSTIGRIYCDLNGENIRALEWGLASIRVLDARGMAPELMHPADCLGDVGAVSAAMNIGLGAFWLRDAPPETRFMVVASSESGERAALTAVRASSCPAPQVRSKAMVSEDYRRILGQHVDEMGFLWGLRAGRLDAPDSGLRALALLDQRLNAHARALSLAGDAARHCVQSEESLAALSNSSAGQMFATAVRMIEDGNAAGLESLFPAAESMPQLGVGLRSAFGWVSAQYLRGTVRQLLASSHADRRCAGIVASAMHRIDPLKFLDAALSDDLAVLRARGLRTAGELGRTDLLADCIKALGDEDAECRFQAAHSAVLLGNRGAAIGALRESALADGPHRRAALQCLCRLVDPAQVRTLLGAVARSGVASRLLVQCVGAAGDVHYLAWLIRQMEDATLARLAGEAFRDMCGVDLVALGLDRKPPEGEAAGPSDDPDDERVAMDEDDGLPWPDAAKVQGWWQANSHRFTEGTRYFMGAPPTSAHCLSILKTGVQRQRKAAALHLCLMNPGTKLFPTSAPAWRQQRWLDAMSG</sequence>
<dbReference type="Proteomes" id="UP001367030">
    <property type="component" value="Unassembled WGS sequence"/>
</dbReference>
<reference evidence="2 3" key="1">
    <citation type="submission" date="2024-03" db="EMBL/GenBank/DDBJ databases">
        <title>Novel species of the genus Variovorax.</title>
        <authorList>
            <person name="Liu Q."/>
            <person name="Xin Y.-H."/>
        </authorList>
    </citation>
    <scope>NUCLEOTIDE SEQUENCE [LARGE SCALE GENOMIC DNA]</scope>
    <source>
        <strain evidence="2 3">KACC 18901</strain>
    </source>
</reference>
<protein>
    <submittedName>
        <fullName evidence="2">TIGR02270 family protein</fullName>
    </submittedName>
</protein>
<accession>A0ABU8XDL3</accession>
<dbReference type="SUPFAM" id="SSF53901">
    <property type="entry name" value="Thiolase-like"/>
    <property type="match status" value="1"/>
</dbReference>
<evidence type="ECO:0000256" key="1">
    <source>
        <dbReference type="SAM" id="MobiDB-lite"/>
    </source>
</evidence>
<name>A0ABU8XDL3_9BURK</name>
<comment type="caution">
    <text evidence="2">The sequence shown here is derived from an EMBL/GenBank/DDBJ whole genome shotgun (WGS) entry which is preliminary data.</text>
</comment>
<dbReference type="EMBL" id="JBBKZS010000013">
    <property type="protein sequence ID" value="MEJ8857878.1"/>
    <property type="molecule type" value="Genomic_DNA"/>
</dbReference>
<organism evidence="2 3">
    <name type="scientific">Variovorax robiniae</name>
    <dbReference type="NCBI Taxonomy" id="1836199"/>
    <lineage>
        <taxon>Bacteria</taxon>
        <taxon>Pseudomonadati</taxon>
        <taxon>Pseudomonadota</taxon>
        <taxon>Betaproteobacteria</taxon>
        <taxon>Burkholderiales</taxon>
        <taxon>Comamonadaceae</taxon>
        <taxon>Variovorax</taxon>
    </lineage>
</organism>
<dbReference type="RefSeq" id="WP_340337947.1">
    <property type="nucleotide sequence ID" value="NZ_JBBKZS010000013.1"/>
</dbReference>
<dbReference type="InterPro" id="IPR016024">
    <property type="entry name" value="ARM-type_fold"/>
</dbReference>
<dbReference type="Gene3D" id="3.40.47.10">
    <property type="match status" value="1"/>
</dbReference>
<dbReference type="InterPro" id="IPR011989">
    <property type="entry name" value="ARM-like"/>
</dbReference>
<feature type="compositionally biased region" description="Acidic residues" evidence="1">
    <location>
        <begin position="694"/>
        <end position="708"/>
    </location>
</feature>
<feature type="region of interest" description="Disordered" evidence="1">
    <location>
        <begin position="682"/>
        <end position="708"/>
    </location>
</feature>
<dbReference type="NCBIfam" id="TIGR02270">
    <property type="entry name" value="TIGR02270 family protein"/>
    <property type="match status" value="1"/>
</dbReference>
<keyword evidence="3" id="KW-1185">Reference proteome</keyword>
<dbReference type="InterPro" id="IPR016039">
    <property type="entry name" value="Thiolase-like"/>
</dbReference>